<dbReference type="Proteomes" id="UP000277204">
    <property type="component" value="Unassembled WGS sequence"/>
</dbReference>
<organism evidence="1 2">
    <name type="scientific">Schistosoma margrebowiei</name>
    <dbReference type="NCBI Taxonomy" id="48269"/>
    <lineage>
        <taxon>Eukaryota</taxon>
        <taxon>Metazoa</taxon>
        <taxon>Spiralia</taxon>
        <taxon>Lophotrochozoa</taxon>
        <taxon>Platyhelminthes</taxon>
        <taxon>Trematoda</taxon>
        <taxon>Digenea</taxon>
        <taxon>Strigeidida</taxon>
        <taxon>Schistosomatoidea</taxon>
        <taxon>Schistosomatidae</taxon>
        <taxon>Schistosoma</taxon>
    </lineage>
</organism>
<evidence type="ECO:0000313" key="2">
    <source>
        <dbReference type="Proteomes" id="UP000277204"/>
    </source>
</evidence>
<sequence>MSRGSGPNKHHHNEWISIESMDGVQEMKNENTAIDHRRTRAENVEAQTEYTETNKQLKKSIRADKQKCVQDLETTTDRIAGEANLRQPYDITKKLTGKYCKPE</sequence>
<protein>
    <submittedName>
        <fullName evidence="1">Uncharacterized protein</fullName>
    </submittedName>
</protein>
<accession>A0A183MAP1</accession>
<keyword evidence="2" id="KW-1185">Reference proteome</keyword>
<reference evidence="1 2" key="1">
    <citation type="submission" date="2018-11" db="EMBL/GenBank/DDBJ databases">
        <authorList>
            <consortium name="Pathogen Informatics"/>
        </authorList>
    </citation>
    <scope>NUCLEOTIDE SEQUENCE [LARGE SCALE GENOMIC DNA]</scope>
    <source>
        <strain evidence="1 2">Zambia</strain>
    </source>
</reference>
<evidence type="ECO:0000313" key="1">
    <source>
        <dbReference type="EMBL" id="VDP04000.1"/>
    </source>
</evidence>
<name>A0A183MAP1_9TREM</name>
<dbReference type="AlphaFoldDB" id="A0A183MAP1"/>
<gene>
    <name evidence="1" type="ORF">SMRZ_LOCUS13116</name>
</gene>
<proteinExistence type="predicted"/>
<dbReference type="EMBL" id="UZAI01009148">
    <property type="protein sequence ID" value="VDP04000.1"/>
    <property type="molecule type" value="Genomic_DNA"/>
</dbReference>